<evidence type="ECO:0000259" key="5">
    <source>
        <dbReference type="PROSITE" id="PS51192"/>
    </source>
</evidence>
<dbReference type="AlphaFoldDB" id="A0A843WNL3"/>
<feature type="compositionally biased region" description="Basic residues" evidence="4">
    <location>
        <begin position="67"/>
        <end position="77"/>
    </location>
</feature>
<evidence type="ECO:0000313" key="6">
    <source>
        <dbReference type="EMBL" id="MQM09236.1"/>
    </source>
</evidence>
<evidence type="ECO:0000256" key="1">
    <source>
        <dbReference type="ARBA" id="ARBA00005446"/>
    </source>
</evidence>
<dbReference type="GO" id="GO:0005524">
    <property type="term" value="F:ATP binding"/>
    <property type="evidence" value="ECO:0007669"/>
    <property type="project" value="InterPro"/>
</dbReference>
<dbReference type="EMBL" id="NMUH01004324">
    <property type="protein sequence ID" value="MQM09236.1"/>
    <property type="molecule type" value="Genomic_DNA"/>
</dbReference>
<dbReference type="GO" id="GO:0043138">
    <property type="term" value="F:3'-5' DNA helicase activity"/>
    <property type="evidence" value="ECO:0007669"/>
    <property type="project" value="TreeGrafter"/>
</dbReference>
<keyword evidence="3" id="KW-0238">DNA-binding</keyword>
<evidence type="ECO:0000256" key="4">
    <source>
        <dbReference type="SAM" id="MobiDB-lite"/>
    </source>
</evidence>
<dbReference type="PROSITE" id="PS51192">
    <property type="entry name" value="HELICASE_ATP_BIND_1"/>
    <property type="match status" value="1"/>
</dbReference>
<dbReference type="InterPro" id="IPR002464">
    <property type="entry name" value="DNA/RNA_helicase_DEAH_CS"/>
</dbReference>
<dbReference type="GO" id="GO:0009378">
    <property type="term" value="F:four-way junction helicase activity"/>
    <property type="evidence" value="ECO:0007669"/>
    <property type="project" value="TreeGrafter"/>
</dbReference>
<protein>
    <recommendedName>
        <fullName evidence="5">Helicase ATP-binding domain-containing protein</fullName>
    </recommendedName>
</protein>
<name>A0A843WNL3_COLES</name>
<dbReference type="GO" id="GO:0005737">
    <property type="term" value="C:cytoplasm"/>
    <property type="evidence" value="ECO:0007669"/>
    <property type="project" value="TreeGrafter"/>
</dbReference>
<keyword evidence="7" id="KW-1185">Reference proteome</keyword>
<proteinExistence type="inferred from homology"/>
<dbReference type="GO" id="GO:0003677">
    <property type="term" value="F:DNA binding"/>
    <property type="evidence" value="ECO:0007669"/>
    <property type="project" value="UniProtKB-KW"/>
</dbReference>
<comment type="caution">
    <text evidence="6">The sequence shown here is derived from an EMBL/GenBank/DDBJ whole genome shotgun (WGS) entry which is preliminary data.</text>
</comment>
<organism evidence="6 7">
    <name type="scientific">Colocasia esculenta</name>
    <name type="common">Wild taro</name>
    <name type="synonym">Arum esculentum</name>
    <dbReference type="NCBI Taxonomy" id="4460"/>
    <lineage>
        <taxon>Eukaryota</taxon>
        <taxon>Viridiplantae</taxon>
        <taxon>Streptophyta</taxon>
        <taxon>Embryophyta</taxon>
        <taxon>Tracheophyta</taxon>
        <taxon>Spermatophyta</taxon>
        <taxon>Magnoliopsida</taxon>
        <taxon>Liliopsida</taxon>
        <taxon>Araceae</taxon>
        <taxon>Aroideae</taxon>
        <taxon>Colocasieae</taxon>
        <taxon>Colocasia</taxon>
    </lineage>
</organism>
<feature type="domain" description="Helicase ATP-binding" evidence="5">
    <location>
        <begin position="416"/>
        <end position="527"/>
    </location>
</feature>
<feature type="region of interest" description="Disordered" evidence="4">
    <location>
        <begin position="205"/>
        <end position="228"/>
    </location>
</feature>
<dbReference type="GO" id="GO:0016787">
    <property type="term" value="F:hydrolase activity"/>
    <property type="evidence" value="ECO:0007669"/>
    <property type="project" value="UniProtKB-KW"/>
</dbReference>
<sequence length="547" mass="59978">MESDSDTDGSHISATPPRVPSPPRRLPSPPPPRSASSQRRPPPQAPPPPTAPPILPGKSCSKTGALPRRKNSQKSRSRRAESSVHDMPDSLLFTPDHSRLPFAPVKIPSWNNPAASLSSSVMSRKPSLESTKFGEEEVLRGGCVDQAEVGDRKTSGKGSRVGNGADEASVGLARISRHRVGTGVGISKIQAEQVNRDPLAGIAEAQKPAVSSRERSLEDGNASDSSIGGHRIDEAIVEPHLWHHPVRRSRERVAKTNPNWIGGGPESTITEAPKHYKRSSEGNFVRLNLKTHGRKFTNRNGKRKFQASSRGPRFRRRLSNVKREAAGAAEAEENLSEMDCLDPDVLLTAERRVKCSKDSIEEAVLAAREDPSDENLKKLLKLTHGYDSFREGQLEAIKHILAGESTMLILPTGAGKSLCYQTVEEASETLDGLRHGRLKVLFVSPERFLDTKFLATFENDPVVSLIVVDEAHCLSEWSHNFRPSYLRLSASLFKVKLQAYCILAMTATATAHTLNHIMCSLEIKPSNVIQTCQIRENLELHVILSGN</sequence>
<feature type="region of interest" description="Disordered" evidence="4">
    <location>
        <begin position="256"/>
        <end position="277"/>
    </location>
</feature>
<dbReference type="SMART" id="SM00487">
    <property type="entry name" value="DEXDc"/>
    <property type="match status" value="1"/>
</dbReference>
<dbReference type="PANTHER" id="PTHR13710">
    <property type="entry name" value="DNA HELICASE RECQ FAMILY MEMBER"/>
    <property type="match status" value="1"/>
</dbReference>
<evidence type="ECO:0000313" key="7">
    <source>
        <dbReference type="Proteomes" id="UP000652761"/>
    </source>
</evidence>
<keyword evidence="2" id="KW-0378">Hydrolase</keyword>
<feature type="region of interest" description="Disordered" evidence="4">
    <location>
        <begin position="1"/>
        <end position="97"/>
    </location>
</feature>
<dbReference type="SUPFAM" id="SSF52540">
    <property type="entry name" value="P-loop containing nucleoside triphosphate hydrolases"/>
    <property type="match status" value="1"/>
</dbReference>
<comment type="similarity">
    <text evidence="1">Belongs to the helicase family. RecQ subfamily.</text>
</comment>
<evidence type="ECO:0000256" key="2">
    <source>
        <dbReference type="ARBA" id="ARBA00022801"/>
    </source>
</evidence>
<dbReference type="GO" id="GO:0005694">
    <property type="term" value="C:chromosome"/>
    <property type="evidence" value="ECO:0007669"/>
    <property type="project" value="TreeGrafter"/>
</dbReference>
<feature type="non-terminal residue" evidence="6">
    <location>
        <position position="1"/>
    </location>
</feature>
<dbReference type="OrthoDB" id="10261556at2759"/>
<dbReference type="PROSITE" id="PS00690">
    <property type="entry name" value="DEAH_ATP_HELICASE"/>
    <property type="match status" value="1"/>
</dbReference>
<feature type="compositionally biased region" description="Pro residues" evidence="4">
    <location>
        <begin position="40"/>
        <end position="55"/>
    </location>
</feature>
<dbReference type="Pfam" id="PF00270">
    <property type="entry name" value="DEAD"/>
    <property type="match status" value="1"/>
</dbReference>
<dbReference type="PANTHER" id="PTHR13710:SF108">
    <property type="entry name" value="ATP-DEPENDENT DNA HELICASE Q4"/>
    <property type="match status" value="1"/>
</dbReference>
<dbReference type="Proteomes" id="UP000652761">
    <property type="component" value="Unassembled WGS sequence"/>
</dbReference>
<gene>
    <name evidence="6" type="ORF">Taro_042104</name>
</gene>
<dbReference type="InterPro" id="IPR011545">
    <property type="entry name" value="DEAD/DEAH_box_helicase_dom"/>
</dbReference>
<feature type="compositionally biased region" description="Pro residues" evidence="4">
    <location>
        <begin position="17"/>
        <end position="33"/>
    </location>
</feature>
<reference evidence="6" key="1">
    <citation type="submission" date="2017-07" db="EMBL/GenBank/DDBJ databases">
        <title>Taro Niue Genome Assembly and Annotation.</title>
        <authorList>
            <person name="Atibalentja N."/>
            <person name="Keating K."/>
            <person name="Fields C.J."/>
        </authorList>
    </citation>
    <scope>NUCLEOTIDE SEQUENCE</scope>
    <source>
        <strain evidence="6">Niue_2</strain>
        <tissue evidence="6">Leaf</tissue>
    </source>
</reference>
<dbReference type="Gene3D" id="3.40.50.300">
    <property type="entry name" value="P-loop containing nucleotide triphosphate hydrolases"/>
    <property type="match status" value="2"/>
</dbReference>
<dbReference type="InterPro" id="IPR014001">
    <property type="entry name" value="Helicase_ATP-bd"/>
</dbReference>
<dbReference type="GO" id="GO:0000724">
    <property type="term" value="P:double-strand break repair via homologous recombination"/>
    <property type="evidence" value="ECO:0007669"/>
    <property type="project" value="TreeGrafter"/>
</dbReference>
<feature type="compositionally biased region" description="Basic and acidic residues" evidence="4">
    <location>
        <begin position="78"/>
        <end position="88"/>
    </location>
</feature>
<evidence type="ECO:0000256" key="3">
    <source>
        <dbReference type="ARBA" id="ARBA00023125"/>
    </source>
</evidence>
<accession>A0A843WNL3</accession>
<dbReference type="InterPro" id="IPR027417">
    <property type="entry name" value="P-loop_NTPase"/>
</dbReference>
<dbReference type="GO" id="GO:0005634">
    <property type="term" value="C:nucleus"/>
    <property type="evidence" value="ECO:0007669"/>
    <property type="project" value="TreeGrafter"/>
</dbReference>